<dbReference type="InterPro" id="IPR047127">
    <property type="entry name" value="MutT-like"/>
</dbReference>
<evidence type="ECO:0000313" key="13">
    <source>
        <dbReference type="EMBL" id="PIT95369.1"/>
    </source>
</evidence>
<comment type="similarity">
    <text evidence="2">Belongs to the Nudix hydrolase family.</text>
</comment>
<gene>
    <name evidence="13" type="ORF">COT98_00135</name>
</gene>
<proteinExistence type="inferred from homology"/>
<dbReference type="GO" id="GO:0044716">
    <property type="term" value="F:8-oxo-GDP phosphatase activity"/>
    <property type="evidence" value="ECO:0007669"/>
    <property type="project" value="TreeGrafter"/>
</dbReference>
<dbReference type="InterPro" id="IPR015797">
    <property type="entry name" value="NUDIX_hydrolase-like_dom_sf"/>
</dbReference>
<evidence type="ECO:0000259" key="12">
    <source>
        <dbReference type="PROSITE" id="PS51462"/>
    </source>
</evidence>
<feature type="domain" description="Nudix hydrolase" evidence="12">
    <location>
        <begin position="4"/>
        <end position="132"/>
    </location>
</feature>
<keyword evidence="8" id="KW-0460">Magnesium</keyword>
<dbReference type="InterPro" id="IPR020476">
    <property type="entry name" value="Nudix_hydrolase"/>
</dbReference>
<evidence type="ECO:0000256" key="10">
    <source>
        <dbReference type="ARBA" id="ARBA00035861"/>
    </source>
</evidence>
<dbReference type="EC" id="3.6.1.55" evidence="11"/>
<keyword evidence="3" id="KW-0515">Mutator protein</keyword>
<dbReference type="PROSITE" id="PS51462">
    <property type="entry name" value="NUDIX"/>
    <property type="match status" value="1"/>
</dbReference>
<evidence type="ECO:0000256" key="8">
    <source>
        <dbReference type="ARBA" id="ARBA00022842"/>
    </source>
</evidence>
<sequence length="133" mass="15089">MTSPKTIVVTAAVMQRDGRFLIAQRRSDKALGGLWEFPGGKLELGESLEECLGRELREEFEIEARIGEFLLEHTHDYGSAVIKLMVYKVEHVSGEFKLSEHDAILWLGLNELEAYQFSPADYPIIAHLKSLEK</sequence>
<dbReference type="GO" id="GO:0046872">
    <property type="term" value="F:metal ion binding"/>
    <property type="evidence" value="ECO:0007669"/>
    <property type="project" value="UniProtKB-KW"/>
</dbReference>
<evidence type="ECO:0000256" key="2">
    <source>
        <dbReference type="ARBA" id="ARBA00005582"/>
    </source>
</evidence>
<dbReference type="Proteomes" id="UP000228900">
    <property type="component" value="Unassembled WGS sequence"/>
</dbReference>
<dbReference type="GO" id="GO:0006260">
    <property type="term" value="P:DNA replication"/>
    <property type="evidence" value="ECO:0007669"/>
    <property type="project" value="UniProtKB-KW"/>
</dbReference>
<accession>A0A2M6WRC7</accession>
<dbReference type="SUPFAM" id="SSF55811">
    <property type="entry name" value="Nudix"/>
    <property type="match status" value="1"/>
</dbReference>
<dbReference type="GO" id="GO:0008413">
    <property type="term" value="F:8-oxo-7,8-dihydroguanosine triphosphate pyrophosphatase activity"/>
    <property type="evidence" value="ECO:0007669"/>
    <property type="project" value="TreeGrafter"/>
</dbReference>
<evidence type="ECO:0000256" key="5">
    <source>
        <dbReference type="ARBA" id="ARBA00022723"/>
    </source>
</evidence>
<evidence type="ECO:0000256" key="3">
    <source>
        <dbReference type="ARBA" id="ARBA00022457"/>
    </source>
</evidence>
<dbReference type="PANTHER" id="PTHR47707">
    <property type="entry name" value="8-OXO-DGTP DIPHOSPHATASE"/>
    <property type="match status" value="1"/>
</dbReference>
<dbReference type="GO" id="GO:0044715">
    <property type="term" value="F:8-oxo-dGDP phosphatase activity"/>
    <property type="evidence" value="ECO:0007669"/>
    <property type="project" value="TreeGrafter"/>
</dbReference>
<dbReference type="PRINTS" id="PR00502">
    <property type="entry name" value="NUDIXFAMILY"/>
</dbReference>
<evidence type="ECO:0000256" key="11">
    <source>
        <dbReference type="ARBA" id="ARBA00038905"/>
    </source>
</evidence>
<comment type="caution">
    <text evidence="13">The sequence shown here is derived from an EMBL/GenBank/DDBJ whole genome shotgun (WGS) entry which is preliminary data.</text>
</comment>
<name>A0A2M6WRC7_9BACT</name>
<keyword evidence="7" id="KW-0378">Hydrolase</keyword>
<comment type="cofactor">
    <cofactor evidence="1">
        <name>Mg(2+)</name>
        <dbReference type="ChEBI" id="CHEBI:18420"/>
    </cofactor>
</comment>
<dbReference type="GO" id="GO:0035539">
    <property type="term" value="F:8-oxo-7,8-dihydrodeoxyguanosine triphosphate pyrophosphatase activity"/>
    <property type="evidence" value="ECO:0007669"/>
    <property type="project" value="UniProtKB-EC"/>
</dbReference>
<dbReference type="Pfam" id="PF14815">
    <property type="entry name" value="NUDIX_4"/>
    <property type="match status" value="1"/>
</dbReference>
<dbReference type="Gene3D" id="3.90.79.10">
    <property type="entry name" value="Nucleoside Triphosphate Pyrophosphohydrolase"/>
    <property type="match status" value="1"/>
</dbReference>
<keyword evidence="6" id="KW-0227">DNA damage</keyword>
<evidence type="ECO:0000256" key="4">
    <source>
        <dbReference type="ARBA" id="ARBA00022705"/>
    </source>
</evidence>
<protein>
    <recommendedName>
        <fullName evidence="11">8-oxo-dGTP diphosphatase</fullName>
        <ecNumber evidence="11">3.6.1.55</ecNumber>
    </recommendedName>
</protein>
<dbReference type="AlphaFoldDB" id="A0A2M6WRC7"/>
<organism evidence="13 14">
    <name type="scientific">Candidatus Falkowbacteria bacterium CG10_big_fil_rev_8_21_14_0_10_39_9</name>
    <dbReference type="NCBI Taxonomy" id="1974566"/>
    <lineage>
        <taxon>Bacteria</taxon>
        <taxon>Candidatus Falkowiibacteriota</taxon>
    </lineage>
</organism>
<dbReference type="EMBL" id="PFAQ01000003">
    <property type="protein sequence ID" value="PIT95369.1"/>
    <property type="molecule type" value="Genomic_DNA"/>
</dbReference>
<evidence type="ECO:0000256" key="6">
    <source>
        <dbReference type="ARBA" id="ARBA00022763"/>
    </source>
</evidence>
<dbReference type="PANTHER" id="PTHR47707:SF1">
    <property type="entry name" value="NUDIX HYDROLASE FAMILY PROTEIN"/>
    <property type="match status" value="1"/>
</dbReference>
<dbReference type="InterPro" id="IPR029119">
    <property type="entry name" value="MutY_C"/>
</dbReference>
<evidence type="ECO:0000256" key="9">
    <source>
        <dbReference type="ARBA" id="ARBA00023204"/>
    </source>
</evidence>
<reference evidence="14" key="1">
    <citation type="submission" date="2017-09" db="EMBL/GenBank/DDBJ databases">
        <title>Depth-based differentiation of microbial function through sediment-hosted aquifers and enrichment of novel symbionts in the deep terrestrial subsurface.</title>
        <authorList>
            <person name="Probst A.J."/>
            <person name="Ladd B."/>
            <person name="Jarett J.K."/>
            <person name="Geller-Mcgrath D.E."/>
            <person name="Sieber C.M.K."/>
            <person name="Emerson J.B."/>
            <person name="Anantharaman K."/>
            <person name="Thomas B.C."/>
            <person name="Malmstrom R."/>
            <person name="Stieglmeier M."/>
            <person name="Klingl A."/>
            <person name="Woyke T."/>
            <person name="Ryan C.M."/>
            <person name="Banfield J.F."/>
        </authorList>
    </citation>
    <scope>NUCLEOTIDE SEQUENCE [LARGE SCALE GENOMIC DNA]</scope>
</reference>
<keyword evidence="9" id="KW-0234">DNA repair</keyword>
<dbReference type="InterPro" id="IPR000086">
    <property type="entry name" value="NUDIX_hydrolase_dom"/>
</dbReference>
<keyword evidence="5" id="KW-0479">Metal-binding</keyword>
<dbReference type="CDD" id="cd03425">
    <property type="entry name" value="NUDIX_MutT_NudA_like"/>
    <property type="match status" value="1"/>
</dbReference>
<evidence type="ECO:0000256" key="1">
    <source>
        <dbReference type="ARBA" id="ARBA00001946"/>
    </source>
</evidence>
<evidence type="ECO:0000256" key="7">
    <source>
        <dbReference type="ARBA" id="ARBA00022801"/>
    </source>
</evidence>
<comment type="catalytic activity">
    <reaction evidence="10">
        <text>8-oxo-dGTP + H2O = 8-oxo-dGMP + diphosphate + H(+)</text>
        <dbReference type="Rhea" id="RHEA:31575"/>
        <dbReference type="ChEBI" id="CHEBI:15377"/>
        <dbReference type="ChEBI" id="CHEBI:15378"/>
        <dbReference type="ChEBI" id="CHEBI:33019"/>
        <dbReference type="ChEBI" id="CHEBI:63224"/>
        <dbReference type="ChEBI" id="CHEBI:77896"/>
        <dbReference type="EC" id="3.6.1.55"/>
    </reaction>
</comment>
<dbReference type="GO" id="GO:0006281">
    <property type="term" value="P:DNA repair"/>
    <property type="evidence" value="ECO:0007669"/>
    <property type="project" value="UniProtKB-KW"/>
</dbReference>
<evidence type="ECO:0000313" key="14">
    <source>
        <dbReference type="Proteomes" id="UP000228900"/>
    </source>
</evidence>
<keyword evidence="4" id="KW-0235">DNA replication</keyword>